<evidence type="ECO:0000259" key="3">
    <source>
        <dbReference type="PROSITE" id="PS51841"/>
    </source>
</evidence>
<dbReference type="PANTHER" id="PTHR42834">
    <property type="entry name" value="ENDONUCLEASE/EXONUCLEASE/PHOSPHATASE FAMILY PROTEIN (AFU_ORTHOLOGUE AFUA_3G09210)"/>
    <property type="match status" value="1"/>
</dbReference>
<dbReference type="Pfam" id="PF00932">
    <property type="entry name" value="LTD"/>
    <property type="match status" value="1"/>
</dbReference>
<feature type="domain" description="LTD" evidence="3">
    <location>
        <begin position="27"/>
        <end position="167"/>
    </location>
</feature>
<proteinExistence type="predicted"/>
<dbReference type="Pfam" id="PF03372">
    <property type="entry name" value="Exo_endo_phos"/>
    <property type="match status" value="1"/>
</dbReference>
<keyword evidence="5" id="KW-1185">Reference proteome</keyword>
<feature type="region of interest" description="Disordered" evidence="1">
    <location>
        <begin position="791"/>
        <end position="812"/>
    </location>
</feature>
<keyword evidence="2" id="KW-0732">Signal</keyword>
<organism evidence="4 5">
    <name type="scientific">Nocardiopsis terrae</name>
    <dbReference type="NCBI Taxonomy" id="372655"/>
    <lineage>
        <taxon>Bacteria</taxon>
        <taxon>Bacillati</taxon>
        <taxon>Actinomycetota</taxon>
        <taxon>Actinomycetes</taxon>
        <taxon>Streptosporangiales</taxon>
        <taxon>Nocardiopsidaceae</taxon>
        <taxon>Nocardiopsis</taxon>
    </lineage>
</organism>
<dbReference type="CDD" id="cd10283">
    <property type="entry name" value="MnuA_DNase1-like"/>
    <property type="match status" value="1"/>
</dbReference>
<dbReference type="CDD" id="cd04486">
    <property type="entry name" value="YhcR_OBF_like"/>
    <property type="match status" value="1"/>
</dbReference>
<dbReference type="SUPFAM" id="SSF56219">
    <property type="entry name" value="DNase I-like"/>
    <property type="match status" value="1"/>
</dbReference>
<sequence length="812" mass="85340">MSPTPSRPTTRASAAVAAAALAAGLLAPVPALAAADGPVISEVYGGGGNSGAELRHDFVELGNPTDTAVDLSGWSVQYLPARPGDATRVQVTPLDGSIPADGHHLIRQSAGRGGTTELPEPDDTGNTNMSATAGAVLLVEGTDPVECRTAATCAEDGSIIDVVGYGGAVVHATSPAAGTSNTTSASRDTAFTDTGNNSADFTVAEPNPVNSAGETVGDPGGGDPGDPVEPGDLAVHDIQGTGRTSPHVGEEVSGLSGVVTAVNAFGSAQGFWFQDPEGDGDPRTSEALFVFTGSTTPDVAVGDEVLVAGRVSEYRPQSGAQSITQLDRARWTTVSRGNDLPESVLLDADAVPGTYAPDHGGDITDLELRPDEYALDFWEAHEHMRVRVEDAPVIGATDGYDALWVTTRPDENPTANGGVRYGSYEEPNSGRVKIESLLDRDVRPFPNANVGDTLAGVTEGPVYYSRFGGYLVRATTLGEHVPGGLERTPVRETERHEISVATYNVENLGGADDQADFDALAEGFVDYLGSPDIVGLEEIQDNSSASDDGTVDADVTLDRLTGAIAAAGGPVYEWRQISPEDKQDGGQPGGNIRNAFLFNPDRVRYVDAAGGDATTSVEVLEGGRGAELSVSPGRIAPQDEAWESSRKPLVGHFRALNRDVYVVTNHFNSKGGDQALHGVNQPPERVSETQRHAQAALVREFADELLAVDPEANLVVMGDLNDFQFSTTLDILTGDGALTNPMVELSEPQERYNYVYDGNSQALDHILVNGALAGRVDYEVARINSEFHDQVSDHDPQVLRIDTRRSTSPGRG</sequence>
<dbReference type="EMBL" id="JADBDY010000001">
    <property type="protein sequence ID" value="MBE1456364.1"/>
    <property type="molecule type" value="Genomic_DNA"/>
</dbReference>
<dbReference type="InterPro" id="IPR001322">
    <property type="entry name" value="Lamin_tail_dom"/>
</dbReference>
<dbReference type="InterPro" id="IPR005135">
    <property type="entry name" value="Endo/exonuclease/phosphatase"/>
</dbReference>
<evidence type="ECO:0000313" key="5">
    <source>
        <dbReference type="Proteomes" id="UP000598217"/>
    </source>
</evidence>
<evidence type="ECO:0000256" key="2">
    <source>
        <dbReference type="SAM" id="SignalP"/>
    </source>
</evidence>
<gene>
    <name evidence="4" type="ORF">H4W79_000578</name>
</gene>
<feature type="chain" id="PRO_5045521460" evidence="2">
    <location>
        <begin position="34"/>
        <end position="812"/>
    </location>
</feature>
<dbReference type="Gene3D" id="3.60.10.10">
    <property type="entry name" value="Endonuclease/exonuclease/phosphatase"/>
    <property type="match status" value="1"/>
</dbReference>
<name>A0ABR9HBG3_9ACTN</name>
<dbReference type="PROSITE" id="PS51841">
    <property type="entry name" value="LTD"/>
    <property type="match status" value="1"/>
</dbReference>
<evidence type="ECO:0000256" key="1">
    <source>
        <dbReference type="SAM" id="MobiDB-lite"/>
    </source>
</evidence>
<feature type="signal peptide" evidence="2">
    <location>
        <begin position="1"/>
        <end position="33"/>
    </location>
</feature>
<feature type="region of interest" description="Disordered" evidence="1">
    <location>
        <begin position="105"/>
        <end position="126"/>
    </location>
</feature>
<comment type="caution">
    <text evidence="4">The sequence shown here is derived from an EMBL/GenBank/DDBJ whole genome shotgun (WGS) entry which is preliminary data.</text>
</comment>
<feature type="region of interest" description="Disordered" evidence="1">
    <location>
        <begin position="200"/>
        <end position="231"/>
    </location>
</feature>
<dbReference type="InterPro" id="IPR036691">
    <property type="entry name" value="Endo/exonu/phosph_ase_sf"/>
</dbReference>
<dbReference type="Proteomes" id="UP000598217">
    <property type="component" value="Unassembled WGS sequence"/>
</dbReference>
<dbReference type="RefSeq" id="WP_229826107.1">
    <property type="nucleotide sequence ID" value="NZ_BMXJ01000002.1"/>
</dbReference>
<dbReference type="PANTHER" id="PTHR42834:SF1">
    <property type="entry name" value="ENDONUCLEASE_EXONUCLEASE_PHOSPHATASE FAMILY PROTEIN (AFU_ORTHOLOGUE AFUA_3G09210)"/>
    <property type="match status" value="1"/>
</dbReference>
<reference evidence="4 5" key="1">
    <citation type="submission" date="2020-10" db="EMBL/GenBank/DDBJ databases">
        <title>Sequencing the genomes of 1000 actinobacteria strains.</title>
        <authorList>
            <person name="Klenk H.-P."/>
        </authorList>
    </citation>
    <scope>NUCLEOTIDE SEQUENCE [LARGE SCALE GENOMIC DNA]</scope>
    <source>
        <strain evidence="4 5">DSM 45157</strain>
    </source>
</reference>
<feature type="compositionally biased region" description="Basic and acidic residues" evidence="1">
    <location>
        <begin position="791"/>
        <end position="805"/>
    </location>
</feature>
<protein>
    <submittedName>
        <fullName evidence="4">Extracellular nuclease</fullName>
    </submittedName>
</protein>
<evidence type="ECO:0000313" key="4">
    <source>
        <dbReference type="EMBL" id="MBE1456364.1"/>
    </source>
</evidence>
<accession>A0ABR9HBG3</accession>